<keyword evidence="2" id="KW-0547">Nucleotide-binding</keyword>
<keyword evidence="3" id="KW-0067">ATP-binding</keyword>
<dbReference type="Pfam" id="PF00069">
    <property type="entry name" value="Pkinase"/>
    <property type="match status" value="1"/>
</dbReference>
<dbReference type="PROSITE" id="PS50011">
    <property type="entry name" value="PROTEIN_KINASE_DOM"/>
    <property type="match status" value="1"/>
</dbReference>
<dbReference type="InterPro" id="IPR051931">
    <property type="entry name" value="PAK3-like"/>
</dbReference>
<dbReference type="EMBL" id="JAWRVE010000008">
    <property type="protein sequence ID" value="KAL1880066.1"/>
    <property type="molecule type" value="Genomic_DNA"/>
</dbReference>
<dbReference type="SMART" id="SM00220">
    <property type="entry name" value="S_TKc"/>
    <property type="match status" value="1"/>
</dbReference>
<protein>
    <recommendedName>
        <fullName evidence="4">Protein kinase domain-containing protein</fullName>
    </recommendedName>
</protein>
<comment type="caution">
    <text evidence="5">The sequence shown here is derived from an EMBL/GenBank/DDBJ whole genome shotgun (WGS) entry which is preliminary data.</text>
</comment>
<feature type="domain" description="Protein kinase" evidence="4">
    <location>
        <begin position="1"/>
        <end position="216"/>
    </location>
</feature>
<dbReference type="Proteomes" id="UP001583177">
    <property type="component" value="Unassembled WGS sequence"/>
</dbReference>
<proteinExistence type="inferred from homology"/>
<dbReference type="InterPro" id="IPR000719">
    <property type="entry name" value="Prot_kinase_dom"/>
</dbReference>
<dbReference type="Gene3D" id="1.10.510.10">
    <property type="entry name" value="Transferase(Phosphotransferase) domain 1"/>
    <property type="match status" value="1"/>
</dbReference>
<gene>
    <name evidence="5" type="ORF">Daus18300_001429</name>
</gene>
<accession>A0ABR3XVN7</accession>
<evidence type="ECO:0000256" key="3">
    <source>
        <dbReference type="ARBA" id="ARBA00022840"/>
    </source>
</evidence>
<dbReference type="SUPFAM" id="SSF56112">
    <property type="entry name" value="Protein kinase-like (PK-like)"/>
    <property type="match status" value="1"/>
</dbReference>
<name>A0ABR3XVN7_9PEZI</name>
<evidence type="ECO:0000313" key="5">
    <source>
        <dbReference type="EMBL" id="KAL1880066.1"/>
    </source>
</evidence>
<evidence type="ECO:0000313" key="6">
    <source>
        <dbReference type="Proteomes" id="UP001583177"/>
    </source>
</evidence>
<evidence type="ECO:0000256" key="1">
    <source>
        <dbReference type="ARBA" id="ARBA00008874"/>
    </source>
</evidence>
<comment type="similarity">
    <text evidence="1">Belongs to the protein kinase superfamily. STE Ser/Thr protein kinase family. STE20 subfamily.</text>
</comment>
<keyword evidence="6" id="KW-1185">Reference proteome</keyword>
<evidence type="ECO:0000259" key="4">
    <source>
        <dbReference type="PROSITE" id="PS50011"/>
    </source>
</evidence>
<organism evidence="5 6">
    <name type="scientific">Diaporthe australafricana</name>
    <dbReference type="NCBI Taxonomy" id="127596"/>
    <lineage>
        <taxon>Eukaryota</taxon>
        <taxon>Fungi</taxon>
        <taxon>Dikarya</taxon>
        <taxon>Ascomycota</taxon>
        <taxon>Pezizomycotina</taxon>
        <taxon>Sordariomycetes</taxon>
        <taxon>Sordariomycetidae</taxon>
        <taxon>Diaporthales</taxon>
        <taxon>Diaporthaceae</taxon>
        <taxon>Diaporthe</taxon>
    </lineage>
</organism>
<sequence length="216" mass="24672">MHRYEEIGAEDIQCRSGLMIDAVLHKAVDLSTGRTWAVKTLTPMREADRKKPWKNDVLRYIQELERLKHKHIALFFHSYGYGGGGPLNVVFELYQKGNMHKLINARRAHGVRDLRLVRAFIEQILPALMFLHGEGFVPAEMSSLSILCDGEPGEVNLVVERMTAIGTLQLFSEDELKLTRVYYSPETHSRGHMDKKSNMFSVGLILTEILGYFDPQ</sequence>
<dbReference type="PANTHER" id="PTHR45832:SF22">
    <property type="entry name" value="SERINE_THREONINE-PROTEIN KINASE SAMKA-RELATED"/>
    <property type="match status" value="1"/>
</dbReference>
<evidence type="ECO:0000256" key="2">
    <source>
        <dbReference type="ARBA" id="ARBA00022741"/>
    </source>
</evidence>
<reference evidence="5 6" key="1">
    <citation type="journal article" date="2024" name="IMA Fungus">
        <title>IMA Genome - F19 : A genome assembly and annotation guide to empower mycologists, including annotated draft genome sequences of Ceratocystis pirilliformis, Diaporthe australafricana, Fusarium ophioides, Paecilomyces lecythidis, and Sporothrix stenoceras.</title>
        <authorList>
            <person name="Aylward J."/>
            <person name="Wilson A.M."/>
            <person name="Visagie C.M."/>
            <person name="Spraker J."/>
            <person name="Barnes I."/>
            <person name="Buitendag C."/>
            <person name="Ceriani C."/>
            <person name="Del Mar Angel L."/>
            <person name="du Plessis D."/>
            <person name="Fuchs T."/>
            <person name="Gasser K."/>
            <person name="Kramer D."/>
            <person name="Li W."/>
            <person name="Munsamy K."/>
            <person name="Piso A."/>
            <person name="Price J.L."/>
            <person name="Sonnekus B."/>
            <person name="Thomas C."/>
            <person name="van der Nest A."/>
            <person name="van Dijk A."/>
            <person name="van Heerden A."/>
            <person name="van Vuuren N."/>
            <person name="Yilmaz N."/>
            <person name="Duong T.A."/>
            <person name="van der Merwe N.A."/>
            <person name="Wingfield M.J."/>
            <person name="Wingfield B.D."/>
        </authorList>
    </citation>
    <scope>NUCLEOTIDE SEQUENCE [LARGE SCALE GENOMIC DNA]</scope>
    <source>
        <strain evidence="5 6">CMW 18300</strain>
    </source>
</reference>
<dbReference type="InterPro" id="IPR011009">
    <property type="entry name" value="Kinase-like_dom_sf"/>
</dbReference>
<dbReference type="PANTHER" id="PTHR45832">
    <property type="entry name" value="SERINE/THREONINE-PROTEIN KINASE SAMKA-RELATED-RELATED"/>
    <property type="match status" value="1"/>
</dbReference>